<evidence type="ECO:0000256" key="2">
    <source>
        <dbReference type="SAM" id="MobiDB-lite"/>
    </source>
</evidence>
<dbReference type="OrthoDB" id="1681166at2759"/>
<feature type="region of interest" description="Disordered" evidence="2">
    <location>
        <begin position="137"/>
        <end position="160"/>
    </location>
</feature>
<dbReference type="InterPro" id="IPR039499">
    <property type="entry name" value="LURA1/LRA25"/>
</dbReference>
<feature type="compositionally biased region" description="Low complexity" evidence="2">
    <location>
        <begin position="93"/>
        <end position="108"/>
    </location>
</feature>
<name>A0A6A4WVF6_AMPAM</name>
<dbReference type="PANTHER" id="PTHR46949">
    <property type="entry name" value="LEUCINE REPEAT ADAPTER PROTEIN 25"/>
    <property type="match status" value="1"/>
</dbReference>
<reference evidence="3 4" key="1">
    <citation type="submission" date="2019-07" db="EMBL/GenBank/DDBJ databases">
        <title>Draft genome assembly of a fouling barnacle, Amphibalanus amphitrite (Darwin, 1854): The first reference genome for Thecostraca.</title>
        <authorList>
            <person name="Kim W."/>
        </authorList>
    </citation>
    <scope>NUCLEOTIDE SEQUENCE [LARGE SCALE GENOMIC DNA]</scope>
    <source>
        <strain evidence="3">SNU_AA5</strain>
        <tissue evidence="3">Soma without cirri and trophi</tissue>
    </source>
</reference>
<feature type="region of interest" description="Disordered" evidence="2">
    <location>
        <begin position="1"/>
        <end position="108"/>
    </location>
</feature>
<evidence type="ECO:0000313" key="3">
    <source>
        <dbReference type="EMBL" id="KAF0307640.1"/>
    </source>
</evidence>
<sequence length="183" mass="19354">MRGHQTEPEEAMSSLNELPPLPPSLSALLAGPPPVPGHAEDEPTYSNVPPARLQPAPPAPACHRPDAGGSTGRRAAPAAPLPGSGSGSGSGSGRRSAQLEQQLQRLRQQMSELRQMDLSLLHQLWSLNDAIQEVKQAVRSPSWDNGYDGSADEEDGSRREFGALSSVAERLSSSSSSLEYGNI</sequence>
<evidence type="ECO:0000313" key="4">
    <source>
        <dbReference type="Proteomes" id="UP000440578"/>
    </source>
</evidence>
<gene>
    <name evidence="3" type="primary">fam89a</name>
    <name evidence="3" type="ORF">FJT64_021046</name>
</gene>
<comment type="similarity">
    <text evidence="1">Belongs to the FAM89 family.</text>
</comment>
<keyword evidence="4" id="KW-1185">Reference proteome</keyword>
<accession>A0A6A4WVF6</accession>
<dbReference type="Proteomes" id="UP000440578">
    <property type="component" value="Unassembled WGS sequence"/>
</dbReference>
<organism evidence="3 4">
    <name type="scientific">Amphibalanus amphitrite</name>
    <name type="common">Striped barnacle</name>
    <name type="synonym">Balanus amphitrite</name>
    <dbReference type="NCBI Taxonomy" id="1232801"/>
    <lineage>
        <taxon>Eukaryota</taxon>
        <taxon>Metazoa</taxon>
        <taxon>Ecdysozoa</taxon>
        <taxon>Arthropoda</taxon>
        <taxon>Crustacea</taxon>
        <taxon>Multicrustacea</taxon>
        <taxon>Cirripedia</taxon>
        <taxon>Thoracica</taxon>
        <taxon>Thoracicalcarea</taxon>
        <taxon>Balanomorpha</taxon>
        <taxon>Balanoidea</taxon>
        <taxon>Balanidae</taxon>
        <taxon>Amphibalaninae</taxon>
        <taxon>Amphibalanus</taxon>
    </lineage>
</organism>
<evidence type="ECO:0000256" key="1">
    <source>
        <dbReference type="ARBA" id="ARBA00038125"/>
    </source>
</evidence>
<dbReference type="PANTHER" id="PTHR46949:SF1">
    <property type="entry name" value="AT07979P2"/>
    <property type="match status" value="1"/>
</dbReference>
<proteinExistence type="inferred from homology"/>
<dbReference type="Pfam" id="PF14854">
    <property type="entry name" value="LURAP"/>
    <property type="match status" value="1"/>
</dbReference>
<protein>
    <submittedName>
        <fullName evidence="3">Protein FAM89A</fullName>
    </submittedName>
</protein>
<dbReference type="AlphaFoldDB" id="A0A6A4WVF6"/>
<comment type="caution">
    <text evidence="3">The sequence shown here is derived from an EMBL/GenBank/DDBJ whole genome shotgun (WGS) entry which is preliminary data.</text>
</comment>
<dbReference type="EMBL" id="VIIS01000554">
    <property type="protein sequence ID" value="KAF0307640.1"/>
    <property type="molecule type" value="Genomic_DNA"/>
</dbReference>
<feature type="compositionally biased region" description="Low complexity" evidence="2">
    <location>
        <begin position="72"/>
        <end position="83"/>
    </location>
</feature>